<comment type="caution">
    <text evidence="3">The sequence shown here is derived from an EMBL/GenBank/DDBJ whole genome shotgun (WGS) entry which is preliminary data.</text>
</comment>
<accession>A0A3M4V4S6</accession>
<dbReference type="InterPro" id="IPR018723">
    <property type="entry name" value="DUF2254_membrane"/>
</dbReference>
<evidence type="ECO:0008006" key="6">
    <source>
        <dbReference type="Google" id="ProtNLM"/>
    </source>
</evidence>
<keyword evidence="1" id="KW-1133">Transmembrane helix</keyword>
<organism evidence="3 4">
    <name type="scientific">Pseudomonas amygdali pv. mori</name>
    <dbReference type="NCBI Taxonomy" id="34065"/>
    <lineage>
        <taxon>Bacteria</taxon>
        <taxon>Pseudomonadati</taxon>
        <taxon>Pseudomonadota</taxon>
        <taxon>Gammaproteobacteria</taxon>
        <taxon>Pseudomonadales</taxon>
        <taxon>Pseudomonadaceae</taxon>
        <taxon>Pseudomonas</taxon>
        <taxon>Pseudomonas amygdali</taxon>
    </lineage>
</organism>
<keyword evidence="1" id="KW-0812">Transmembrane</keyword>
<dbReference type="EMBL" id="RBTD01000390">
    <property type="protein sequence ID" value="RMT15301.1"/>
    <property type="molecule type" value="Genomic_DNA"/>
</dbReference>
<feature type="transmembrane region" description="Helical" evidence="1">
    <location>
        <begin position="16"/>
        <end position="37"/>
    </location>
</feature>
<gene>
    <name evidence="3" type="ORF">ALP52_01463</name>
    <name evidence="2" type="ORF">ALQ05_200291</name>
</gene>
<feature type="transmembrane region" description="Helical" evidence="1">
    <location>
        <begin position="57"/>
        <end position="83"/>
    </location>
</feature>
<dbReference type="RefSeq" id="WP_122322857.1">
    <property type="nucleotide sequence ID" value="NZ_RBRD01000211.1"/>
</dbReference>
<dbReference type="Proteomes" id="UP000279553">
    <property type="component" value="Unassembled WGS sequence"/>
</dbReference>
<evidence type="ECO:0000313" key="5">
    <source>
        <dbReference type="Proteomes" id="UP000279553"/>
    </source>
</evidence>
<feature type="transmembrane region" description="Helical" evidence="1">
    <location>
        <begin position="133"/>
        <end position="154"/>
    </location>
</feature>
<protein>
    <recommendedName>
        <fullName evidence="6">DUF2254 domain-containing protein</fullName>
    </recommendedName>
</protein>
<sequence>MIARWRWILAQLTKKLWLRATLFSLLGVATALISILLKDSIPFSLSARIGADAVGKILSIIASSMLAVTTFSLSTMVTAYGAASSGVTPRATTLVMEDTTTQNALATFIGSFLFSLVGIIALSTGVYGAQGRVLLFAATIVVVILIVYTLLRWIDHLSKLGRMGETIDLVEKAAIDAIDHRVRWPYLGGVAFPKGWTVPICSQIVTSESTGYVQHIDVQALSEVAEAGNLKIFVDILPGSFVHMGMPLAYLVPLANDSVEVTSEPSEKVLATLTIGIRRTFEHDPRFGLSVLSEIASRALSPAVNDPGTAIDVIGRGVRSLTAWGKPQPVAPEHEKSCGRVFLHGLDVDDLFDDFFAPIARDGAAIIELDLRVMKALISLAQINPALFKAVCLKHANLLLRRSGGALVLDEEKQKLRALADTLLCS</sequence>
<dbReference type="AlphaFoldDB" id="A0A3M4V4S6"/>
<dbReference type="EMBL" id="RBRD01000211">
    <property type="protein sequence ID" value="RMQ34568.1"/>
    <property type="molecule type" value="Genomic_DNA"/>
</dbReference>
<feature type="transmembrane region" description="Helical" evidence="1">
    <location>
        <begin position="104"/>
        <end position="127"/>
    </location>
</feature>
<proteinExistence type="predicted"/>
<dbReference type="Pfam" id="PF10011">
    <property type="entry name" value="DUF2254"/>
    <property type="match status" value="1"/>
</dbReference>
<evidence type="ECO:0000313" key="3">
    <source>
        <dbReference type="EMBL" id="RMT15301.1"/>
    </source>
</evidence>
<evidence type="ECO:0000256" key="1">
    <source>
        <dbReference type="SAM" id="Phobius"/>
    </source>
</evidence>
<reference evidence="4 5" key="1">
    <citation type="submission" date="2018-08" db="EMBL/GenBank/DDBJ databases">
        <title>Recombination of ecologically and evolutionarily significant loci maintains genetic cohesion in the Pseudomonas syringae species complex.</title>
        <authorList>
            <person name="Dillon M."/>
            <person name="Thakur S."/>
            <person name="Almeida R.N.D."/>
            <person name="Weir B.S."/>
            <person name="Guttman D.S."/>
        </authorList>
    </citation>
    <scope>NUCLEOTIDE SEQUENCE [LARGE SCALE GENOMIC DNA]</scope>
    <source>
        <strain evidence="2 5">ICMP 535</strain>
        <strain evidence="3 4">ICMP 6941</strain>
    </source>
</reference>
<name>A0A3M4V4S6_PSEA0</name>
<evidence type="ECO:0000313" key="4">
    <source>
        <dbReference type="Proteomes" id="UP000276194"/>
    </source>
</evidence>
<dbReference type="Proteomes" id="UP000276194">
    <property type="component" value="Unassembled WGS sequence"/>
</dbReference>
<keyword evidence="1" id="KW-0472">Membrane</keyword>
<evidence type="ECO:0000313" key="2">
    <source>
        <dbReference type="EMBL" id="RMQ34568.1"/>
    </source>
</evidence>